<evidence type="ECO:0000313" key="1">
    <source>
        <dbReference type="EMBL" id="MCF0264202.1"/>
    </source>
</evidence>
<proteinExistence type="predicted"/>
<protein>
    <submittedName>
        <fullName evidence="1">Uncharacterized protein</fullName>
    </submittedName>
</protein>
<dbReference type="AlphaFoldDB" id="A0A8X8GI48"/>
<accession>A0A8X8GI48</accession>
<gene>
    <name evidence="1" type="ORF">KW868_06945</name>
</gene>
<sequence>MVFAIGWSSVSIASVNVMQHEQMMNSSLLDEHQSMMKNSVVQEMKQHCADIQQKQNDQNSHLNHEQQAQNLKDCHNQQVQSQDTQLTKCLDCAAFSCQSSVVWFNPDIPKLIAPDHLQNTQAYQINYQAQHLAGHWQEILRPPKA</sequence>
<name>A0A8X8GI48_ACIGI</name>
<dbReference type="EMBL" id="JAHWXT010000002">
    <property type="protein sequence ID" value="MCF0264202.1"/>
    <property type="molecule type" value="Genomic_DNA"/>
</dbReference>
<reference evidence="1" key="1">
    <citation type="submission" date="2021-07" db="EMBL/GenBank/DDBJ databases">
        <authorList>
            <person name="Fernandez M."/>
            <person name="Pereira P."/>
            <person name="Torres Tejerizo G.A."/>
            <person name="Gonzalez P."/>
            <person name="Agostini E."/>
        </authorList>
    </citation>
    <scope>NUCLEOTIDE SEQUENCE</scope>
    <source>
        <strain evidence="1">SFC 500-1A</strain>
    </source>
</reference>
<evidence type="ECO:0000313" key="2">
    <source>
        <dbReference type="Proteomes" id="UP000887320"/>
    </source>
</evidence>
<organism evidence="1 2">
    <name type="scientific">Acinetobacter guillouiae</name>
    <name type="common">Acinetobacter genomosp. 11</name>
    <dbReference type="NCBI Taxonomy" id="106649"/>
    <lineage>
        <taxon>Bacteria</taxon>
        <taxon>Pseudomonadati</taxon>
        <taxon>Pseudomonadota</taxon>
        <taxon>Gammaproteobacteria</taxon>
        <taxon>Moraxellales</taxon>
        <taxon>Moraxellaceae</taxon>
        <taxon>Acinetobacter</taxon>
    </lineage>
</organism>
<dbReference type="Proteomes" id="UP000887320">
    <property type="component" value="Unassembled WGS sequence"/>
</dbReference>
<comment type="caution">
    <text evidence="1">The sequence shown here is derived from an EMBL/GenBank/DDBJ whole genome shotgun (WGS) entry which is preliminary data.</text>
</comment>